<name>D1Z152_METPS</name>
<keyword evidence="1" id="KW-0472">Membrane</keyword>
<reference evidence="3" key="3">
    <citation type="journal article" date="2011" name="PLoS ONE">
        <title>Genome sequence of a mesophilic hydrogenotrophic methanogen Methanocella paludicola, the first cultivated representative of the order Methanocellales.</title>
        <authorList>
            <person name="Sakai S."/>
            <person name="Takaki Y."/>
            <person name="Shimamura S."/>
            <person name="Sekine M."/>
            <person name="Tajima T."/>
            <person name="Kosugi H."/>
            <person name="Ichikawa N."/>
            <person name="Tasumi E."/>
            <person name="Hiraki A.T."/>
            <person name="Shimizu A."/>
            <person name="Kato Y."/>
            <person name="Nishiko R."/>
            <person name="Mori K."/>
            <person name="Fujita N."/>
            <person name="Imachi H."/>
            <person name="Takai K."/>
        </authorList>
    </citation>
    <scope>NUCLEOTIDE SEQUENCE [LARGE SCALE GENOMIC DNA]</scope>
    <source>
        <strain evidence="3">DSM 17711 / JCM 13418 / NBRC 101707 / SANAE</strain>
    </source>
</reference>
<dbReference type="GeneID" id="8682148"/>
<dbReference type="STRING" id="304371.MCP_2352"/>
<dbReference type="Proteomes" id="UP000001882">
    <property type="component" value="Chromosome"/>
</dbReference>
<protein>
    <submittedName>
        <fullName evidence="2">Uncharacterized protein</fullName>
    </submittedName>
</protein>
<feature type="transmembrane region" description="Helical" evidence="1">
    <location>
        <begin position="6"/>
        <end position="27"/>
    </location>
</feature>
<dbReference type="InParanoid" id="D1Z152"/>
<keyword evidence="1" id="KW-1133">Transmembrane helix</keyword>
<dbReference type="KEGG" id="mpd:MCP_2352"/>
<reference evidence="2 3" key="2">
    <citation type="journal article" date="2008" name="Int. J. Syst. Evol. Microbiol.">
        <title>Methanocella paludicola gen. nov., sp. nov., a methane-producing archaeon, the first isolate of the lineage 'Rice Cluster I', and proposal of the new archaeal order Methanocellales ord. nov.</title>
        <authorList>
            <person name="Sakai S."/>
            <person name="Imachi H."/>
            <person name="Hanada S."/>
            <person name="Ohashi A."/>
            <person name="Harada H."/>
            <person name="Kamagata Y."/>
        </authorList>
    </citation>
    <scope>NUCLEOTIDE SEQUENCE [LARGE SCALE GENOMIC DNA]</scope>
    <source>
        <strain evidence="3">DSM 17711 / JCM 13418 / NBRC 101707 / SANAE</strain>
    </source>
</reference>
<dbReference type="EMBL" id="AP011532">
    <property type="protein sequence ID" value="BAI62424.1"/>
    <property type="molecule type" value="Genomic_DNA"/>
</dbReference>
<accession>D1Z152</accession>
<evidence type="ECO:0000256" key="1">
    <source>
        <dbReference type="SAM" id="Phobius"/>
    </source>
</evidence>
<keyword evidence="1" id="KW-0812">Transmembrane</keyword>
<dbReference type="eggNOG" id="arCOG10927">
    <property type="taxonomic scope" value="Archaea"/>
</dbReference>
<keyword evidence="3" id="KW-1185">Reference proteome</keyword>
<gene>
    <name evidence="2" type="ordered locus">MCP_2352</name>
</gene>
<reference evidence="2 3" key="1">
    <citation type="journal article" date="2007" name="Appl. Environ. Microbiol.">
        <title>Isolation of key methanogens for global methane emission from rice paddy fields: a novel isolate affiliated with the clone cluster rice cluster I.</title>
        <authorList>
            <person name="Sakai S."/>
            <person name="Imachi H."/>
            <person name="Sekiguchi Y."/>
            <person name="Ohashi A."/>
            <person name="Harada H."/>
            <person name="Kamagata Y."/>
        </authorList>
    </citation>
    <scope>NUCLEOTIDE SEQUENCE [LARGE SCALE GENOMIC DNA]</scope>
    <source>
        <strain evidence="3">DSM 17711 / JCM 13418 / NBRC 101707 / SANAE</strain>
    </source>
</reference>
<evidence type="ECO:0000313" key="2">
    <source>
        <dbReference type="EMBL" id="BAI62424.1"/>
    </source>
</evidence>
<sequence>MSGGYSVFLKTATTIFVLTGLLLTLFIGQYSIRSEARADFCALSNRSTRNYLPQGANNNGSAIEKIVHYPGIRGVGNTGIGNGSLRTLVSDVNLDPSSFMLPKTYSAANVNMSGTSPSIVIGEPQKDIFNEFPIQPGTIYGKVMGLRLPGGNTMNMGIRSFGYGYYDPKIVGEKIAAVSKLLESIKNN</sequence>
<dbReference type="RefSeq" id="WP_012901098.1">
    <property type="nucleotide sequence ID" value="NC_013665.1"/>
</dbReference>
<proteinExistence type="predicted"/>
<dbReference type="AlphaFoldDB" id="D1Z152"/>
<evidence type="ECO:0000313" key="3">
    <source>
        <dbReference type="Proteomes" id="UP000001882"/>
    </source>
</evidence>
<organism evidence="2 3">
    <name type="scientific">Methanocella paludicola (strain DSM 17711 / JCM 13418 / NBRC 101707 / SANAE)</name>
    <dbReference type="NCBI Taxonomy" id="304371"/>
    <lineage>
        <taxon>Archaea</taxon>
        <taxon>Methanobacteriati</taxon>
        <taxon>Methanobacteriota</taxon>
        <taxon>Stenosarchaea group</taxon>
        <taxon>Methanomicrobia</taxon>
        <taxon>Methanocellales</taxon>
        <taxon>Methanocellaceae</taxon>
        <taxon>Methanocella</taxon>
    </lineage>
</organism>